<keyword evidence="3" id="KW-0808">Transferase</keyword>
<evidence type="ECO:0000259" key="11">
    <source>
        <dbReference type="PROSITE" id="PS52019"/>
    </source>
</evidence>
<dbReference type="Pfam" id="PF02801">
    <property type="entry name" value="Ketoacyl-synt_C"/>
    <property type="match status" value="1"/>
</dbReference>
<evidence type="ECO:0000256" key="8">
    <source>
        <dbReference type="SAM" id="MobiDB-lite"/>
    </source>
</evidence>
<keyword evidence="14" id="KW-1185">Reference proteome</keyword>
<dbReference type="GO" id="GO:0004315">
    <property type="term" value="F:3-oxoacyl-[acyl-carrier-protein] synthase activity"/>
    <property type="evidence" value="ECO:0007669"/>
    <property type="project" value="InterPro"/>
</dbReference>
<dbReference type="Gene3D" id="3.90.180.10">
    <property type="entry name" value="Medium-chain alcohol dehydrogenases, catalytic domain"/>
    <property type="match status" value="1"/>
</dbReference>
<feature type="domain" description="Carrier" evidence="9">
    <location>
        <begin position="2092"/>
        <end position="2169"/>
    </location>
</feature>
<name>A0A814ZGE6_9BILA</name>
<dbReference type="InterPro" id="IPR014043">
    <property type="entry name" value="Acyl_transferase_dom"/>
</dbReference>
<dbReference type="GO" id="GO:0016491">
    <property type="term" value="F:oxidoreductase activity"/>
    <property type="evidence" value="ECO:0007669"/>
    <property type="project" value="InterPro"/>
</dbReference>
<dbReference type="SUPFAM" id="SSF53901">
    <property type="entry name" value="Thiolase-like"/>
    <property type="match status" value="3"/>
</dbReference>
<dbReference type="InterPro" id="IPR049552">
    <property type="entry name" value="PKS_DH_N"/>
</dbReference>
<dbReference type="CDD" id="cd00833">
    <property type="entry name" value="PKS"/>
    <property type="match status" value="1"/>
</dbReference>
<dbReference type="InterPro" id="IPR049900">
    <property type="entry name" value="PKS_mFAS_DH"/>
</dbReference>
<dbReference type="CDD" id="cd00831">
    <property type="entry name" value="CHS_like"/>
    <property type="match status" value="1"/>
</dbReference>
<dbReference type="SMART" id="SM00829">
    <property type="entry name" value="PKS_ER"/>
    <property type="match status" value="1"/>
</dbReference>
<dbReference type="InterPro" id="IPR013154">
    <property type="entry name" value="ADH-like_N"/>
</dbReference>
<dbReference type="Gene3D" id="3.30.70.3290">
    <property type="match status" value="1"/>
</dbReference>
<keyword evidence="4" id="KW-0521">NADP</keyword>
<dbReference type="InterPro" id="IPR014030">
    <property type="entry name" value="Ketoacyl_synth_N"/>
</dbReference>
<dbReference type="InterPro" id="IPR018201">
    <property type="entry name" value="Ketoacyl_synth_AS"/>
</dbReference>
<feature type="compositionally biased region" description="Polar residues" evidence="8">
    <location>
        <begin position="2195"/>
        <end position="2206"/>
    </location>
</feature>
<dbReference type="Pfam" id="PF00550">
    <property type="entry name" value="PP-binding"/>
    <property type="match status" value="1"/>
</dbReference>
<dbReference type="Proteomes" id="UP000681722">
    <property type="component" value="Unassembled WGS sequence"/>
</dbReference>
<keyword evidence="2" id="KW-0597">Phosphoprotein</keyword>
<feature type="active site" description="Proton acceptor; for dehydratase activity" evidence="7">
    <location>
        <position position="962"/>
    </location>
</feature>
<comment type="caution">
    <text evidence="12">The sequence shown here is derived from an EMBL/GenBank/DDBJ whole genome shotgun (WGS) entry which is preliminary data.</text>
</comment>
<dbReference type="PROSITE" id="PS50075">
    <property type="entry name" value="CARRIER"/>
    <property type="match status" value="1"/>
</dbReference>
<feature type="region of interest" description="Disordered" evidence="8">
    <location>
        <begin position="2184"/>
        <end position="2210"/>
    </location>
</feature>
<dbReference type="Pfam" id="PF08659">
    <property type="entry name" value="KR"/>
    <property type="match status" value="1"/>
</dbReference>
<dbReference type="Pfam" id="PF00698">
    <property type="entry name" value="Acyl_transf_1"/>
    <property type="match status" value="1"/>
</dbReference>
<dbReference type="SMART" id="SM00825">
    <property type="entry name" value="PKS_KS"/>
    <property type="match status" value="1"/>
</dbReference>
<sequence>MTKQLTNGIEHIEPLAIVGIGLRLPMESNNVEEFWNNLVNGTDGIITVPKDRWNSDYFTDKDLNKAGKIRNSSGGFIKNIDAFDNEFFNLSPNLCHQMDPQQRLLLEVTFEAFEDAGLRLKDVSGSETSVYVGSFHYDYYVMCLRDSARDQVGSLAAVGATLAALSNRISYHFNLKGPTATIDTACSASLVGFHHACQSIWNGEAEMAISGGVNAILRPETSIMLSKGGFLGPSGLCKAFDSSADGYVRGEGAAVVIIKSLKRALENKDKIYALVEGTAINHDGFNVEGYTVPSAKGQAKLLSSLYSKTGISPSEVDYIECHGTGTKVGDPVEVAALSQVIGKNRINDCYMGSVKTNIGHLEGGAGVAGLIKTALILKNKKIPPNLHYSNPRTDIQLQENHFVVPTQVIQLDKKDNKPILAGVNSFGAGGANAHVILSEFIPDKHTKKDEETKVNLNRICLLFLLSTKSESALRSTAMKYVQYLKQTSNNITDICYTLMKRRSILSNQLLITAYSKDEIIDLLHKYVQGKQHPQIYTRQILSSNNNNNSQGKLAFVYSGQGGQWIEMGKQLMAEIPLFKAKMIEIDNKFKLIAGWSFMDELNNSNELTSRINETDVVQPVTMALQIALTHVWKEYFGIEPDGVIGHSVGEVAAAYISGSIDIDTAVSIIYHRSSIQHKVSGKGKMLAVGINEIEANKLIERFDNEISIATMNGPRMLTIAGDSDILDIIAKELELKHLFNAFVKVEVPYHTSIMEEIEEEMIKALENIKTNKSNIEFYSSVTAAKSNGLDLNGKYWYENVRKPVLFVQTIQEMINNGYKQFIEIGPHPLLVSGIKQLFGDLNINDSLAISSIKRKYETCQLFQNLGIYFIHNTINNLNTTDLALHFQNLLPNAKFVFDLPHYTWQHKKFLLETNDEKQERLGFKYNGGHPFLRHDYKFYSIERHQIWEANVNISNATYLTDHVVSNAVVFPAVGYIELAYAVGKQQQQEQVVNNVNGSGYFIEGIIFETALILPTETLESIVTRLEMISSEGDFIIYTKSQQQENSIWNRHSSGKINLMDQFKVTKRPEFHDIVSEFDDLDLIDVEEFYSFMNGCGVSYGKYFQCIKQLWYHDSNVLSKVTLSEDIVYEAKQYYLHPALFDAALHGLFVENMKNGINDLYLPHSLDRVIIHKGGFATVYAYVKVTYSSGESMTADAWIYSEDDELIAELYGLTTKNLSKAPSDNGLHDVYEYKWIQKSVPIEKDAETITTETVRLLPNLIIVVDDMKNVIAQQISKILSAGANHKSSDIKIVNELNQLEDITRTNQPPVIVVYIPSLCTQDHQSLELQQKALKYLNLVKLVGKNKDIKLRLITHNSSNSLRNVEESETKGKPNETKLDHVLLCGMCRVIQNEYPNLSVKFIDIDVNDSNSIDVTFNDLFDIKSDLQDNEIMYRDGIRYIRCLVRLENEKIDKLLTKQLNAVGSYYNLELKEKGILDSLGFRQVIPKTLRSNEIEIEVYAAGINFKDIMNVMGLLSEKAVKGSMAGNAIGLEVSGIVTAKGSNVNNFEIGDQVIAGVANGFSGRVTTPHTSCMKKPKFLSHVQGATIPIVYMTAYYGLKYLARITNEDTVLIHSAAGGVGIACINVAKYFGAKIIATVGSKSRREFLEKELDIDPKYIFDSHSIRFYDDIMNITNGQGVDIIMNSLSGIFMDQSIKCLSSFGRFIEIGKVDIYKNKPLCLERFGNNISYFVEDIDRLSNQKPKLHKQLMNELEILFEQGHLKPIQFSEYPISQISSAFKCMTKNEHIGKLVVNMENQILTVLPHRELTLSNGGVFIITGGTSGLGLMMAKWVAAKGVDKLVLVSRNGIKLARDQQVIDELKSKGVIVDIKKIDIKSIEELERLFLDVNKSLGVIRGIIHSAATLHDASIKEMDDEHFLDVIQSKAIGALNLHNASLKYSGTIQYFIMFSSISAAIGGSGQINYAAANYFLDVLAEYRHQINLPATSVNLGLLGEYSGMLNSRNDKQRVGNILINQGILKMPLHTIQNQLELAILHKCPSRIIATLDWNSLKQSFPAITTDTRFSDIVNNIANRKTNSYKGLRDKIIESKDASEAVETLKQEICLIFSKILSLSGSNVAVNQPMDKMGFDSLSYTQVRTWLLKNVGINYPVIKLMKSSSIQSLAEELVKIIKFSVDSPESQISIKNQTLETRHSQYETKSQSANSAQTHPIPAPISQVTKPSMSILSQKTANNLTTSAHKLSKLDDVVHHDINTFNNEIKSTNPSQIQEASFRIPRSSLSLNNAHILGIGTSNPAIINYTKEVFENIKPEYERLGISQSDLTKLTSFYGNCGIEKKYCHADFSKKSFTENIEEEYFNEKYKRIAPELSFTAAAKAIKEWGGNVKTITHVISCSCTGILIPDLNFLLIKQLGLNNTVERISVNMMGCFGGLTTLKTAKALALQNPKYRVLMVCTEISSIHYRPLLNIDLMLACALFGDGSAAMIIGCNPTENEKRLYEILQTGAEHIPDSTELMSWDLNNSGWIIGLSPSIPLIIGDTTFDIVQNFLKNSVPLSVSLDDCEWLIHPGGKNILLNLQDALNIPHHKNISSWNVLQDYGNMSSATILFVMDDARKQPPKDEFSISLAFGPGLSVEIA</sequence>
<dbReference type="InterPro" id="IPR012328">
    <property type="entry name" value="Chalcone/stilbene_synt_C"/>
</dbReference>
<dbReference type="SMART" id="SM00822">
    <property type="entry name" value="PKS_KR"/>
    <property type="match status" value="1"/>
</dbReference>
<evidence type="ECO:0000256" key="6">
    <source>
        <dbReference type="ARBA" id="ARBA00023315"/>
    </source>
</evidence>
<feature type="domain" description="Ketosynthase family 3 (KS3)" evidence="10">
    <location>
        <begin position="12"/>
        <end position="439"/>
    </location>
</feature>
<dbReference type="UniPathway" id="UPA00094"/>
<dbReference type="SMART" id="SM00826">
    <property type="entry name" value="PKS_DH"/>
    <property type="match status" value="1"/>
</dbReference>
<dbReference type="Pfam" id="PF00107">
    <property type="entry name" value="ADH_zinc_N"/>
    <property type="match status" value="1"/>
</dbReference>
<dbReference type="InterPro" id="IPR036291">
    <property type="entry name" value="NAD(P)-bd_dom_sf"/>
</dbReference>
<keyword evidence="1" id="KW-0596">Phosphopantetheine</keyword>
<protein>
    <submittedName>
        <fullName evidence="12">Uncharacterized protein</fullName>
    </submittedName>
</protein>
<dbReference type="Pfam" id="PF16197">
    <property type="entry name" value="KAsynt_C_assoc"/>
    <property type="match status" value="1"/>
</dbReference>
<dbReference type="GO" id="GO:0006633">
    <property type="term" value="P:fatty acid biosynthetic process"/>
    <property type="evidence" value="ECO:0007669"/>
    <property type="project" value="UniProtKB-UniPathway"/>
</dbReference>
<dbReference type="PROSITE" id="PS52004">
    <property type="entry name" value="KS3_2"/>
    <property type="match status" value="1"/>
</dbReference>
<dbReference type="InterPro" id="IPR014031">
    <property type="entry name" value="Ketoacyl_synth_C"/>
</dbReference>
<dbReference type="InterPro" id="IPR032821">
    <property type="entry name" value="PKS_assoc"/>
</dbReference>
<evidence type="ECO:0000256" key="4">
    <source>
        <dbReference type="ARBA" id="ARBA00022857"/>
    </source>
</evidence>
<dbReference type="OrthoDB" id="329835at2759"/>
<dbReference type="Pfam" id="PF21089">
    <property type="entry name" value="PKS_DH_N"/>
    <property type="match status" value="1"/>
</dbReference>
<reference evidence="12" key="1">
    <citation type="submission" date="2021-02" db="EMBL/GenBank/DDBJ databases">
        <authorList>
            <person name="Nowell W R."/>
        </authorList>
    </citation>
    <scope>NUCLEOTIDE SEQUENCE</scope>
</reference>
<feature type="region of interest" description="N-terminal hotdog fold" evidence="7">
    <location>
        <begin position="929"/>
        <end position="1063"/>
    </location>
</feature>
<dbReference type="Gene3D" id="3.40.50.720">
    <property type="entry name" value="NAD(P)-binding Rossmann-like Domain"/>
    <property type="match status" value="3"/>
</dbReference>
<dbReference type="InterPro" id="IPR020841">
    <property type="entry name" value="PKS_Beta-ketoAc_synthase_dom"/>
</dbReference>
<dbReference type="InterPro" id="IPR001099">
    <property type="entry name" value="Chalcone/stilbene_synt_N"/>
</dbReference>
<gene>
    <name evidence="12" type="ORF">GPM918_LOCUS25763</name>
    <name evidence="13" type="ORF">SRO942_LOCUS25800</name>
</gene>
<dbReference type="SUPFAM" id="SSF52151">
    <property type="entry name" value="FabD/lysophospholipase-like"/>
    <property type="match status" value="1"/>
</dbReference>
<dbReference type="Gene3D" id="3.40.366.10">
    <property type="entry name" value="Malonyl-Coenzyme A Acyl Carrier Protein, domain 2"/>
    <property type="match status" value="1"/>
</dbReference>
<evidence type="ECO:0000259" key="10">
    <source>
        <dbReference type="PROSITE" id="PS52004"/>
    </source>
</evidence>
<dbReference type="SUPFAM" id="SSF47336">
    <property type="entry name" value="ACP-like"/>
    <property type="match status" value="1"/>
</dbReference>
<dbReference type="InterPro" id="IPR001227">
    <property type="entry name" value="Ac_transferase_dom_sf"/>
</dbReference>
<evidence type="ECO:0000256" key="1">
    <source>
        <dbReference type="ARBA" id="ARBA00022450"/>
    </source>
</evidence>
<dbReference type="Pfam" id="PF02797">
    <property type="entry name" value="Chal_sti_synt_C"/>
    <property type="match status" value="1"/>
</dbReference>
<dbReference type="InterPro" id="IPR057326">
    <property type="entry name" value="KR_dom"/>
</dbReference>
<dbReference type="InterPro" id="IPR016036">
    <property type="entry name" value="Malonyl_transacylase_ACP-bd"/>
</dbReference>
<dbReference type="Pfam" id="PF00195">
    <property type="entry name" value="Chal_sti_synt_N"/>
    <property type="match status" value="1"/>
</dbReference>
<dbReference type="PANTHER" id="PTHR45681:SF6">
    <property type="entry name" value="POLYKETIDE SYNTHASE 37"/>
    <property type="match status" value="1"/>
</dbReference>
<dbReference type="Pfam" id="PF00109">
    <property type="entry name" value="ketoacyl-synt"/>
    <property type="match status" value="1"/>
</dbReference>
<dbReference type="FunFam" id="3.40.50.720:FF:000209">
    <property type="entry name" value="Polyketide synthase Pks12"/>
    <property type="match status" value="1"/>
</dbReference>
<dbReference type="Pfam" id="PF14765">
    <property type="entry name" value="PS-DH"/>
    <property type="match status" value="1"/>
</dbReference>
<dbReference type="CDD" id="cd05274">
    <property type="entry name" value="KR_FAS_SDR_x"/>
    <property type="match status" value="1"/>
</dbReference>
<dbReference type="InterPro" id="IPR036736">
    <property type="entry name" value="ACP-like_sf"/>
</dbReference>
<dbReference type="InterPro" id="IPR020843">
    <property type="entry name" value="ER"/>
</dbReference>
<evidence type="ECO:0000313" key="14">
    <source>
        <dbReference type="Proteomes" id="UP000663829"/>
    </source>
</evidence>
<dbReference type="InterPro" id="IPR013149">
    <property type="entry name" value="ADH-like_C"/>
</dbReference>
<dbReference type="PROSITE" id="PS00606">
    <property type="entry name" value="KS3_1"/>
    <property type="match status" value="1"/>
</dbReference>
<dbReference type="PROSITE" id="PS52019">
    <property type="entry name" value="PKS_MFAS_DH"/>
    <property type="match status" value="1"/>
</dbReference>
<evidence type="ECO:0000313" key="12">
    <source>
        <dbReference type="EMBL" id="CAF1243262.1"/>
    </source>
</evidence>
<feature type="active site" description="Proton donor; for dehydratase activity" evidence="7">
    <location>
        <position position="1141"/>
    </location>
</feature>
<dbReference type="InterPro" id="IPR013968">
    <property type="entry name" value="PKS_KR"/>
</dbReference>
<dbReference type="EMBL" id="CAJOBC010011276">
    <property type="protein sequence ID" value="CAF4007497.1"/>
    <property type="molecule type" value="Genomic_DNA"/>
</dbReference>
<dbReference type="Gene3D" id="3.40.47.10">
    <property type="match status" value="3"/>
</dbReference>
<keyword evidence="5" id="KW-0511">Multifunctional enzyme</keyword>
<feature type="domain" description="PKS/mFAS DH" evidence="11">
    <location>
        <begin position="929"/>
        <end position="1223"/>
    </location>
</feature>
<dbReference type="SUPFAM" id="SSF51735">
    <property type="entry name" value="NAD(P)-binding Rossmann-fold domains"/>
    <property type="match status" value="3"/>
</dbReference>
<dbReference type="EMBL" id="CAJNOQ010010112">
    <property type="protein sequence ID" value="CAF1243262.1"/>
    <property type="molecule type" value="Genomic_DNA"/>
</dbReference>
<dbReference type="CDD" id="cd05195">
    <property type="entry name" value="enoyl_red"/>
    <property type="match status" value="1"/>
</dbReference>
<organism evidence="12 14">
    <name type="scientific">Didymodactylos carnosus</name>
    <dbReference type="NCBI Taxonomy" id="1234261"/>
    <lineage>
        <taxon>Eukaryota</taxon>
        <taxon>Metazoa</taxon>
        <taxon>Spiralia</taxon>
        <taxon>Gnathifera</taxon>
        <taxon>Rotifera</taxon>
        <taxon>Eurotatoria</taxon>
        <taxon>Bdelloidea</taxon>
        <taxon>Philodinida</taxon>
        <taxon>Philodinidae</taxon>
        <taxon>Didymodactylos</taxon>
    </lineage>
</organism>
<proteinExistence type="predicted"/>
<evidence type="ECO:0000256" key="3">
    <source>
        <dbReference type="ARBA" id="ARBA00022679"/>
    </source>
</evidence>
<dbReference type="InterPro" id="IPR050444">
    <property type="entry name" value="Polyketide_Synthase"/>
</dbReference>
<dbReference type="InterPro" id="IPR011032">
    <property type="entry name" value="GroES-like_sf"/>
</dbReference>
<evidence type="ECO:0000259" key="9">
    <source>
        <dbReference type="PROSITE" id="PS50075"/>
    </source>
</evidence>
<keyword evidence="6" id="KW-0012">Acyltransferase</keyword>
<dbReference type="SMART" id="SM00827">
    <property type="entry name" value="PKS_AT"/>
    <property type="match status" value="1"/>
</dbReference>
<dbReference type="InterPro" id="IPR020807">
    <property type="entry name" value="PKS_DH"/>
</dbReference>
<evidence type="ECO:0000256" key="7">
    <source>
        <dbReference type="PROSITE-ProRule" id="PRU01363"/>
    </source>
</evidence>
<evidence type="ECO:0000256" key="5">
    <source>
        <dbReference type="ARBA" id="ARBA00023268"/>
    </source>
</evidence>
<evidence type="ECO:0000313" key="13">
    <source>
        <dbReference type="EMBL" id="CAF4007497.1"/>
    </source>
</evidence>
<dbReference type="Gene3D" id="3.10.129.110">
    <property type="entry name" value="Polyketide synthase dehydratase"/>
    <property type="match status" value="1"/>
</dbReference>
<dbReference type="Gene3D" id="1.10.1200.10">
    <property type="entry name" value="ACP-like"/>
    <property type="match status" value="1"/>
</dbReference>
<dbReference type="Pfam" id="PF08240">
    <property type="entry name" value="ADH_N"/>
    <property type="match status" value="1"/>
</dbReference>
<accession>A0A814ZGE6</accession>
<dbReference type="Proteomes" id="UP000663829">
    <property type="component" value="Unassembled WGS sequence"/>
</dbReference>
<feature type="region of interest" description="C-terminal hotdog fold" evidence="7">
    <location>
        <begin position="1079"/>
        <end position="1223"/>
    </location>
</feature>
<dbReference type="SUPFAM" id="SSF50129">
    <property type="entry name" value="GroES-like"/>
    <property type="match status" value="1"/>
</dbReference>
<dbReference type="InterPro" id="IPR016039">
    <property type="entry name" value="Thiolase-like"/>
</dbReference>
<dbReference type="SUPFAM" id="SSF55048">
    <property type="entry name" value="Probable ACP-binding domain of malonyl-CoA ACP transacylase"/>
    <property type="match status" value="1"/>
</dbReference>
<dbReference type="InterPro" id="IPR049551">
    <property type="entry name" value="PKS_DH_C"/>
</dbReference>
<dbReference type="PANTHER" id="PTHR45681">
    <property type="entry name" value="POLYKETIDE SYNTHASE 44-RELATED"/>
    <property type="match status" value="1"/>
</dbReference>
<dbReference type="InterPro" id="IPR016035">
    <property type="entry name" value="Acyl_Trfase/lysoPLipase"/>
</dbReference>
<feature type="non-terminal residue" evidence="12">
    <location>
        <position position="2632"/>
    </location>
</feature>
<dbReference type="InterPro" id="IPR042104">
    <property type="entry name" value="PKS_dehydratase_sf"/>
</dbReference>
<evidence type="ECO:0000256" key="2">
    <source>
        <dbReference type="ARBA" id="ARBA00022553"/>
    </source>
</evidence>
<dbReference type="InterPro" id="IPR009081">
    <property type="entry name" value="PP-bd_ACP"/>
</dbReference>